<comment type="caution">
    <text evidence="1">The sequence shown here is derived from an EMBL/GenBank/DDBJ whole genome shotgun (WGS) entry which is preliminary data.</text>
</comment>
<evidence type="ECO:0000313" key="1">
    <source>
        <dbReference type="EMBL" id="KKK72560.1"/>
    </source>
</evidence>
<dbReference type="EMBL" id="LAZR01057199">
    <property type="protein sequence ID" value="KKK72560.1"/>
    <property type="molecule type" value="Genomic_DNA"/>
</dbReference>
<organism evidence="1">
    <name type="scientific">marine sediment metagenome</name>
    <dbReference type="NCBI Taxonomy" id="412755"/>
    <lineage>
        <taxon>unclassified sequences</taxon>
        <taxon>metagenomes</taxon>
        <taxon>ecological metagenomes</taxon>
    </lineage>
</organism>
<protein>
    <submittedName>
        <fullName evidence="1">Uncharacterized protein</fullName>
    </submittedName>
</protein>
<sequence>MNFLDQIVLENIYEPTFTEEVVRQQIEDVQACIAYLIVDWTSANEELSKKIDKRLTNLYEYNAYLQRELEVYYVPQE</sequence>
<reference evidence="1" key="1">
    <citation type="journal article" date="2015" name="Nature">
        <title>Complex archaea that bridge the gap between prokaryotes and eukaryotes.</title>
        <authorList>
            <person name="Spang A."/>
            <person name="Saw J.H."/>
            <person name="Jorgensen S.L."/>
            <person name="Zaremba-Niedzwiedzka K."/>
            <person name="Martijn J."/>
            <person name="Lind A.E."/>
            <person name="van Eijk R."/>
            <person name="Schleper C."/>
            <person name="Guy L."/>
            <person name="Ettema T.J."/>
        </authorList>
    </citation>
    <scope>NUCLEOTIDE SEQUENCE</scope>
</reference>
<proteinExistence type="predicted"/>
<accession>A0A0F8YFU9</accession>
<dbReference type="AlphaFoldDB" id="A0A0F8YFU9"/>
<gene>
    <name evidence="1" type="ORF">LCGC14_2902640</name>
</gene>
<name>A0A0F8YFU9_9ZZZZ</name>